<accession>A0A7Z3C360</accession>
<sequence length="139" mass="16751">MMLKDPYMNERFEPRFTWFIGVFDVYDREETRGLELGVYNPNVPEDREILIRKYCLNLPYLSYRHKLVLVEALEAALGDSNYDFSSLFEIDECETCSWPRGEWYSLDSSRCFFKEVYRLARDVWREDLELAASEDRSIW</sequence>
<name>A0A7Z3C360_PSEFL</name>
<proteinExistence type="predicted"/>
<reference evidence="1 2" key="1">
    <citation type="submission" date="2018-03" db="EMBL/GenBank/DDBJ databases">
        <title>Complete genome sequence of Pseudomonas fluorescens sp. G7.</title>
        <authorList>
            <person name="Gao C.-H."/>
            <person name="Li Z."/>
            <person name="Cai P."/>
        </authorList>
    </citation>
    <scope>NUCLEOTIDE SEQUENCE [LARGE SCALE GENOMIC DNA]</scope>
    <source>
        <strain evidence="1 2">G7</strain>
    </source>
</reference>
<gene>
    <name evidence="1" type="ORF">C6Y56_08670</name>
</gene>
<dbReference type="AlphaFoldDB" id="A0A7Z3C360"/>
<evidence type="ECO:0000313" key="2">
    <source>
        <dbReference type="Proteomes" id="UP000501669"/>
    </source>
</evidence>
<dbReference type="EMBL" id="CP027561">
    <property type="protein sequence ID" value="QJP94672.1"/>
    <property type="molecule type" value="Genomic_DNA"/>
</dbReference>
<protein>
    <submittedName>
        <fullName evidence="1">Uncharacterized protein</fullName>
    </submittedName>
</protein>
<organism evidence="1 2">
    <name type="scientific">Pseudomonas fluorescens</name>
    <dbReference type="NCBI Taxonomy" id="294"/>
    <lineage>
        <taxon>Bacteria</taxon>
        <taxon>Pseudomonadati</taxon>
        <taxon>Pseudomonadota</taxon>
        <taxon>Gammaproteobacteria</taxon>
        <taxon>Pseudomonadales</taxon>
        <taxon>Pseudomonadaceae</taxon>
        <taxon>Pseudomonas</taxon>
    </lineage>
</organism>
<dbReference type="Proteomes" id="UP000501669">
    <property type="component" value="Chromosome"/>
</dbReference>
<evidence type="ECO:0000313" key="1">
    <source>
        <dbReference type="EMBL" id="QJP94672.1"/>
    </source>
</evidence>